<evidence type="ECO:0000256" key="3">
    <source>
        <dbReference type="ARBA" id="ARBA00030602"/>
    </source>
</evidence>
<protein>
    <recommendedName>
        <fullName evidence="3">Putative gamma-glutamylcyclotransferase</fullName>
    </recommendedName>
</protein>
<evidence type="ECO:0000259" key="4">
    <source>
        <dbReference type="Pfam" id="PF06094"/>
    </source>
</evidence>
<dbReference type="CDD" id="cd06661">
    <property type="entry name" value="GGCT_like"/>
    <property type="match status" value="1"/>
</dbReference>
<evidence type="ECO:0000256" key="1">
    <source>
        <dbReference type="ARBA" id="ARBA00008861"/>
    </source>
</evidence>
<keyword evidence="2" id="KW-0808">Transferase</keyword>
<dbReference type="GeneID" id="38123566"/>
<reference evidence="5" key="1">
    <citation type="submission" date="2018-08" db="EMBL/GenBank/DDBJ databases">
        <title>Draft genome sequence of azole-resistant Aspergillus thermomutatus (Neosartorya pseudofischeri) strain HMR AF 39, isolated from a human nasal aspirate.</title>
        <authorList>
            <person name="Parent-Michaud M."/>
            <person name="Dufresne P.J."/>
            <person name="Fournier E."/>
            <person name="Martineau C."/>
            <person name="Moreira S."/>
            <person name="Perkins V."/>
            <person name="De Repentigny L."/>
            <person name="Dufresne S.F."/>
        </authorList>
    </citation>
    <scope>NUCLEOTIDE SEQUENCE [LARGE SCALE GENOMIC DNA]</scope>
    <source>
        <strain evidence="5">HMR AF 39</strain>
    </source>
</reference>
<evidence type="ECO:0000313" key="6">
    <source>
        <dbReference type="Proteomes" id="UP000215305"/>
    </source>
</evidence>
<dbReference type="InterPro" id="IPR036568">
    <property type="entry name" value="GGCT-like_sf"/>
</dbReference>
<accession>A0A397FYB8</accession>
<dbReference type="Gene3D" id="3.10.490.10">
    <property type="entry name" value="Gamma-glutamyl cyclotransferase-like"/>
    <property type="match status" value="1"/>
</dbReference>
<comment type="caution">
    <text evidence="5">The sequence shown here is derived from an EMBL/GenBank/DDBJ whole genome shotgun (WGS) entry which is preliminary data.</text>
</comment>
<dbReference type="RefSeq" id="XP_026609978.1">
    <property type="nucleotide sequence ID" value="XM_026755211.1"/>
</dbReference>
<sequence>MAENIPPNLPPPSLMVRKFMRWDGTIPPLVTKEDRPFKEKWFFFYGTLMNPEALARVLNRSEKPELPHAIVFGQKILYLGEYPAAVQGEADHPIDGVVCMIESQEELNRLEAYETKMYRVDGCTAWLDDDTEIWGFLFVWDGDMSLLRESPVKV</sequence>
<gene>
    <name evidence="5" type="ORF">CDV56_101592</name>
</gene>
<dbReference type="EMBL" id="NKHU02000382">
    <property type="protein sequence ID" value="RHZ43751.1"/>
    <property type="molecule type" value="Genomic_DNA"/>
</dbReference>
<evidence type="ECO:0000256" key="2">
    <source>
        <dbReference type="ARBA" id="ARBA00022679"/>
    </source>
</evidence>
<evidence type="ECO:0000313" key="5">
    <source>
        <dbReference type="EMBL" id="RHZ43751.1"/>
    </source>
</evidence>
<keyword evidence="6" id="KW-1185">Reference proteome</keyword>
<dbReference type="PANTHER" id="PTHR31544:SF4">
    <property type="entry name" value="GAMMA-GLUTAMYLCYCLOTRANSFERASE-RELATED"/>
    <property type="match status" value="1"/>
</dbReference>
<feature type="domain" description="Gamma-glutamylcyclotransferase AIG2-like" evidence="4">
    <location>
        <begin position="42"/>
        <end position="142"/>
    </location>
</feature>
<dbReference type="Proteomes" id="UP000215305">
    <property type="component" value="Unassembled WGS sequence"/>
</dbReference>
<dbReference type="VEuPathDB" id="FungiDB:CDV56_101592"/>
<dbReference type="Pfam" id="PF06094">
    <property type="entry name" value="GGACT"/>
    <property type="match status" value="1"/>
</dbReference>
<dbReference type="STRING" id="41047.A0A397FYB8"/>
<dbReference type="InterPro" id="IPR013024">
    <property type="entry name" value="GGCT-like"/>
</dbReference>
<dbReference type="GO" id="GO:0016740">
    <property type="term" value="F:transferase activity"/>
    <property type="evidence" value="ECO:0007669"/>
    <property type="project" value="UniProtKB-KW"/>
</dbReference>
<organism evidence="5 6">
    <name type="scientific">Aspergillus thermomutatus</name>
    <name type="common">Neosartorya pseudofischeri</name>
    <dbReference type="NCBI Taxonomy" id="41047"/>
    <lineage>
        <taxon>Eukaryota</taxon>
        <taxon>Fungi</taxon>
        <taxon>Dikarya</taxon>
        <taxon>Ascomycota</taxon>
        <taxon>Pezizomycotina</taxon>
        <taxon>Eurotiomycetes</taxon>
        <taxon>Eurotiomycetidae</taxon>
        <taxon>Eurotiales</taxon>
        <taxon>Aspergillaceae</taxon>
        <taxon>Aspergillus</taxon>
        <taxon>Aspergillus subgen. Fumigati</taxon>
    </lineage>
</organism>
<proteinExistence type="inferred from homology"/>
<dbReference type="OrthoDB" id="3262926at2759"/>
<name>A0A397FYB8_ASPTH</name>
<dbReference type="InterPro" id="IPR045038">
    <property type="entry name" value="AIG2-like"/>
</dbReference>
<dbReference type="SUPFAM" id="SSF110857">
    <property type="entry name" value="Gamma-glutamyl cyclotransferase-like"/>
    <property type="match status" value="1"/>
</dbReference>
<dbReference type="AlphaFoldDB" id="A0A397FYB8"/>
<comment type="similarity">
    <text evidence="1">Belongs to the gamma-glutamylcyclotransferase family.</text>
</comment>
<dbReference type="InterPro" id="IPR009288">
    <property type="entry name" value="AIG2-like_dom"/>
</dbReference>
<dbReference type="PANTHER" id="PTHR31544">
    <property type="entry name" value="AIG2-LIKE PROTEIN D"/>
    <property type="match status" value="1"/>
</dbReference>